<dbReference type="SUPFAM" id="SSF56300">
    <property type="entry name" value="Metallo-dependent phosphatases"/>
    <property type="match status" value="1"/>
</dbReference>
<keyword evidence="2" id="KW-0325">Glycoprotein</keyword>
<evidence type="ECO:0000313" key="4">
    <source>
        <dbReference type="EMBL" id="KAI9253407.1"/>
    </source>
</evidence>
<reference evidence="4" key="1">
    <citation type="journal article" date="2022" name="IScience">
        <title>Evolution of zygomycete secretomes and the origins of terrestrial fungal ecologies.</title>
        <authorList>
            <person name="Chang Y."/>
            <person name="Wang Y."/>
            <person name="Mondo S."/>
            <person name="Ahrendt S."/>
            <person name="Andreopoulos W."/>
            <person name="Barry K."/>
            <person name="Beard J."/>
            <person name="Benny G.L."/>
            <person name="Blankenship S."/>
            <person name="Bonito G."/>
            <person name="Cuomo C."/>
            <person name="Desiro A."/>
            <person name="Gervers K.A."/>
            <person name="Hundley H."/>
            <person name="Kuo A."/>
            <person name="LaButti K."/>
            <person name="Lang B.F."/>
            <person name="Lipzen A."/>
            <person name="O'Donnell K."/>
            <person name="Pangilinan J."/>
            <person name="Reynolds N."/>
            <person name="Sandor L."/>
            <person name="Smith M.E."/>
            <person name="Tsang A."/>
            <person name="Grigoriev I.V."/>
            <person name="Stajich J.E."/>
            <person name="Spatafora J.W."/>
        </authorList>
    </citation>
    <scope>NUCLEOTIDE SEQUENCE</scope>
    <source>
        <strain evidence="4">RSA 2281</strain>
    </source>
</reference>
<dbReference type="GO" id="GO:0000324">
    <property type="term" value="C:fungal-type vacuole"/>
    <property type="evidence" value="ECO:0007669"/>
    <property type="project" value="TreeGrafter"/>
</dbReference>
<keyword evidence="1" id="KW-0378">Hydrolase</keyword>
<dbReference type="GO" id="GO:0004309">
    <property type="term" value="F:exopolyphosphatase activity"/>
    <property type="evidence" value="ECO:0007669"/>
    <property type="project" value="TreeGrafter"/>
</dbReference>
<evidence type="ECO:0000313" key="5">
    <source>
        <dbReference type="Proteomes" id="UP001209540"/>
    </source>
</evidence>
<keyword evidence="3" id="KW-0732">Signal</keyword>
<proteinExistence type="predicted"/>
<comment type="caution">
    <text evidence="4">The sequence shown here is derived from an EMBL/GenBank/DDBJ whole genome shotgun (WGS) entry which is preliminary data.</text>
</comment>
<dbReference type="GO" id="GO:0000298">
    <property type="term" value="F:endopolyphosphatase activity"/>
    <property type="evidence" value="ECO:0007669"/>
    <property type="project" value="TreeGrafter"/>
</dbReference>
<evidence type="ECO:0000256" key="1">
    <source>
        <dbReference type="ARBA" id="ARBA00022801"/>
    </source>
</evidence>
<organism evidence="4 5">
    <name type="scientific">Phascolomyces articulosus</name>
    <dbReference type="NCBI Taxonomy" id="60185"/>
    <lineage>
        <taxon>Eukaryota</taxon>
        <taxon>Fungi</taxon>
        <taxon>Fungi incertae sedis</taxon>
        <taxon>Mucoromycota</taxon>
        <taxon>Mucoromycotina</taxon>
        <taxon>Mucoromycetes</taxon>
        <taxon>Mucorales</taxon>
        <taxon>Lichtheimiaceae</taxon>
        <taxon>Phascolomyces</taxon>
    </lineage>
</organism>
<dbReference type="Gene3D" id="3.60.21.10">
    <property type="match status" value="1"/>
</dbReference>
<dbReference type="CDD" id="cd00842">
    <property type="entry name" value="MPP_ASMase"/>
    <property type="match status" value="1"/>
</dbReference>
<dbReference type="EMBL" id="JAIXMP010000026">
    <property type="protein sequence ID" value="KAI9253407.1"/>
    <property type="molecule type" value="Genomic_DNA"/>
</dbReference>
<feature type="chain" id="PRO_5042105191" evidence="3">
    <location>
        <begin position="23"/>
        <end position="556"/>
    </location>
</feature>
<dbReference type="AlphaFoldDB" id="A0AAD5K6N8"/>
<feature type="signal peptide" evidence="3">
    <location>
        <begin position="1"/>
        <end position="22"/>
    </location>
</feature>
<gene>
    <name evidence="4" type="ORF">BDA99DRAFT_540658</name>
</gene>
<dbReference type="GO" id="GO:0006798">
    <property type="term" value="P:polyphosphate catabolic process"/>
    <property type="evidence" value="ECO:0007669"/>
    <property type="project" value="TreeGrafter"/>
</dbReference>
<evidence type="ECO:0000256" key="3">
    <source>
        <dbReference type="SAM" id="SignalP"/>
    </source>
</evidence>
<protein>
    <submittedName>
        <fullName evidence="4">Metallo-dependent phosphatase-like protein</fullName>
    </submittedName>
</protein>
<dbReference type="GO" id="GO:0008081">
    <property type="term" value="F:phosphoric diester hydrolase activity"/>
    <property type="evidence" value="ECO:0007669"/>
    <property type="project" value="TreeGrafter"/>
</dbReference>
<dbReference type="PANTHER" id="PTHR10340">
    <property type="entry name" value="SPHINGOMYELIN PHOSPHODIESTERASE"/>
    <property type="match status" value="1"/>
</dbReference>
<dbReference type="PANTHER" id="PTHR10340:SF55">
    <property type="entry name" value="ENDOPOLYPHOSPHATASE"/>
    <property type="match status" value="1"/>
</dbReference>
<name>A0AAD5K6N8_9FUNG</name>
<dbReference type="InterPro" id="IPR041805">
    <property type="entry name" value="ASMase/PPN1_MPP"/>
</dbReference>
<dbReference type="InterPro" id="IPR029052">
    <property type="entry name" value="Metallo-depent_PP-like"/>
</dbReference>
<dbReference type="Proteomes" id="UP001209540">
    <property type="component" value="Unassembled WGS sequence"/>
</dbReference>
<keyword evidence="5" id="KW-1185">Reference proteome</keyword>
<reference evidence="4" key="2">
    <citation type="submission" date="2023-02" db="EMBL/GenBank/DDBJ databases">
        <authorList>
            <consortium name="DOE Joint Genome Institute"/>
            <person name="Mondo S.J."/>
            <person name="Chang Y."/>
            <person name="Wang Y."/>
            <person name="Ahrendt S."/>
            <person name="Andreopoulos W."/>
            <person name="Barry K."/>
            <person name="Beard J."/>
            <person name="Benny G.L."/>
            <person name="Blankenship S."/>
            <person name="Bonito G."/>
            <person name="Cuomo C."/>
            <person name="Desiro A."/>
            <person name="Gervers K.A."/>
            <person name="Hundley H."/>
            <person name="Kuo A."/>
            <person name="LaButti K."/>
            <person name="Lang B.F."/>
            <person name="Lipzen A."/>
            <person name="O'Donnell K."/>
            <person name="Pangilinan J."/>
            <person name="Reynolds N."/>
            <person name="Sandor L."/>
            <person name="Smith M.W."/>
            <person name="Tsang A."/>
            <person name="Grigoriev I.V."/>
            <person name="Stajich J.E."/>
            <person name="Spatafora J.W."/>
        </authorList>
    </citation>
    <scope>NUCLEOTIDE SEQUENCE</scope>
    <source>
        <strain evidence="4">RSA 2281</strain>
    </source>
</reference>
<dbReference type="GO" id="GO:0005615">
    <property type="term" value="C:extracellular space"/>
    <property type="evidence" value="ECO:0007669"/>
    <property type="project" value="TreeGrafter"/>
</dbReference>
<accession>A0AAD5K6N8</accession>
<evidence type="ECO:0000256" key="2">
    <source>
        <dbReference type="ARBA" id="ARBA00023180"/>
    </source>
</evidence>
<sequence>MLYTLYFLLLVGVLSLLSYSPAERQIHYEQYHEHDQQQQPLMMDDTSTSWLSSTQSSLQQIIAWSWRSWTGRRHPVFERPKRYGYFLHITDLHIDEEYIPGTTVDSDCHRFPTSSDSGPVAGLLGTPGEKCDAPVELAEKTLEYIAREWRHKIDFVVWTGDNSRHDWDKKYRPRKRKNIYHLNERVMSMMQKAFWPTARDPRHIPLVPTLGNNDVYPHNTIGDAHQDGDLLDYYARLWQTWIPTDQRATFRRGGYFAVNVGPRLRVLSLNTMYFYHKNDAVKDCDAPGTPGYQQIQWFEHELLKARSAHVRVYVMGHVPPSPKHYRRSCFQEYIRVASQFPDVLKGHFFGHLNMDHFLLLDAREEQDDLRHVKSNHYHNDTTALMEDANDEEGDVHVTRNVGKYVNWLRDMYEAVDPIDHKRASFHRMPVVAVQVAPSVLPVYYPAIRIYRYEIHDDDDRAQCRHQDKQPHGTLMEYDQYFSNITQWELDLDTDLDEAKLDYHFEYNSREEYDLEDLTIASYYEFAKRLIDDEQDQLWLKYCRNMFVQSLNDDFSP</sequence>